<name>A0ABV4K2K7_9BACT</name>
<comment type="caution">
    <text evidence="7">The sequence shown here is derived from an EMBL/GenBank/DDBJ whole genome shotgun (WGS) entry which is preliminary data.</text>
</comment>
<keyword evidence="1 4" id="KW-0349">Heme</keyword>
<feature type="transmembrane region" description="Helical" evidence="5">
    <location>
        <begin position="70"/>
        <end position="91"/>
    </location>
</feature>
<accession>A0ABV4K2K7</accession>
<proteinExistence type="predicted"/>
<evidence type="ECO:0000256" key="3">
    <source>
        <dbReference type="ARBA" id="ARBA00023004"/>
    </source>
</evidence>
<dbReference type="Gene3D" id="1.10.760.10">
    <property type="entry name" value="Cytochrome c-like domain"/>
    <property type="match status" value="2"/>
</dbReference>
<dbReference type="EMBL" id="JBGLYH010000025">
    <property type="protein sequence ID" value="MEZ7197135.1"/>
    <property type="molecule type" value="Genomic_DNA"/>
</dbReference>
<feature type="transmembrane region" description="Helical" evidence="5">
    <location>
        <begin position="103"/>
        <end position="123"/>
    </location>
</feature>
<evidence type="ECO:0000313" key="8">
    <source>
        <dbReference type="Proteomes" id="UP001568698"/>
    </source>
</evidence>
<evidence type="ECO:0000256" key="4">
    <source>
        <dbReference type="PROSITE-ProRule" id="PRU00433"/>
    </source>
</evidence>
<keyword evidence="5" id="KW-0472">Membrane</keyword>
<dbReference type="InterPro" id="IPR036909">
    <property type="entry name" value="Cyt_c-like_dom_sf"/>
</dbReference>
<sequence length="520" mass="56998">MAPWKDLFLALPLPEMWLRILLFVTFGLHLLFVLLMLGTAMLGFVYFLRDCCSGNRVEMGWNQRMVKSHLGLKSLAVVLGVGPLLIIQVIYSLGFFTATGLQAFTWLSVIPLLILAFLAIELFEHKMLSRPWLPFISGAIGLGALLTVPAIFTGALSLMERPGEWTGFAAKVMAPGSVYLPHWLFRYLHVLGAAIVFGAAFHLFFSAGQDTEKRARLRAWLFGGVLFQVAIGVPLLFTVANVFNWTVLAAVTLGSVAAMAMAWTLRPAPVMTLTDGSLRGGRALLLLLPVVFVSMLAARQSLQDATLMPLHRQARTALARESADLGQFQKPALDTFRLKLATVYDNGPTIYARSCQPCHGVGGLGDGPAATRLLIRAEDIAAVRADRDYVRQILLAGWPGSGMPYFTVFDKDKIDSLLDQLGSTFTMFGPTTVPKRAVGQQARDLWKNTCATCHGATGQPSPFGLTLHPAPPDLSRFSLEPERSLQVITDGYPGTVMQPYRNLPEETRRDLVAISSNLRR</sequence>
<evidence type="ECO:0000259" key="6">
    <source>
        <dbReference type="PROSITE" id="PS51007"/>
    </source>
</evidence>
<feature type="transmembrane region" description="Helical" evidence="5">
    <location>
        <begin position="183"/>
        <end position="205"/>
    </location>
</feature>
<dbReference type="RefSeq" id="WP_371386654.1">
    <property type="nucleotide sequence ID" value="NZ_JBGLYH010000025.1"/>
</dbReference>
<organism evidence="7 8">
    <name type="scientific">Pseudodesulfovibrio karagichevae</name>
    <dbReference type="NCBI Taxonomy" id="3239305"/>
    <lineage>
        <taxon>Bacteria</taxon>
        <taxon>Pseudomonadati</taxon>
        <taxon>Thermodesulfobacteriota</taxon>
        <taxon>Desulfovibrionia</taxon>
        <taxon>Desulfovibrionales</taxon>
        <taxon>Desulfovibrionaceae</taxon>
    </lineage>
</organism>
<gene>
    <name evidence="7" type="ORF">AB6M95_10280</name>
</gene>
<keyword evidence="2 4" id="KW-0479">Metal-binding</keyword>
<keyword evidence="3 4" id="KW-0408">Iron</keyword>
<dbReference type="Pfam" id="PF13442">
    <property type="entry name" value="Cytochrome_CBB3"/>
    <property type="match status" value="2"/>
</dbReference>
<feature type="domain" description="Cytochrome c" evidence="6">
    <location>
        <begin position="342"/>
        <end position="425"/>
    </location>
</feature>
<dbReference type="Proteomes" id="UP001568698">
    <property type="component" value="Unassembled WGS sequence"/>
</dbReference>
<feature type="transmembrane region" description="Helical" evidence="5">
    <location>
        <begin position="243"/>
        <end position="263"/>
    </location>
</feature>
<evidence type="ECO:0000256" key="5">
    <source>
        <dbReference type="SAM" id="Phobius"/>
    </source>
</evidence>
<protein>
    <submittedName>
        <fullName evidence="7">Cytochrome c</fullName>
    </submittedName>
</protein>
<feature type="transmembrane region" description="Helical" evidence="5">
    <location>
        <begin position="135"/>
        <end position="158"/>
    </location>
</feature>
<evidence type="ECO:0000256" key="1">
    <source>
        <dbReference type="ARBA" id="ARBA00022617"/>
    </source>
</evidence>
<dbReference type="InterPro" id="IPR009056">
    <property type="entry name" value="Cyt_c-like_dom"/>
</dbReference>
<dbReference type="PROSITE" id="PS51007">
    <property type="entry name" value="CYTC"/>
    <property type="match status" value="1"/>
</dbReference>
<feature type="transmembrane region" description="Helical" evidence="5">
    <location>
        <begin position="283"/>
        <end position="302"/>
    </location>
</feature>
<dbReference type="SUPFAM" id="SSF46626">
    <property type="entry name" value="Cytochrome c"/>
    <property type="match status" value="2"/>
</dbReference>
<evidence type="ECO:0000313" key="7">
    <source>
        <dbReference type="EMBL" id="MEZ7197135.1"/>
    </source>
</evidence>
<keyword evidence="5" id="KW-1133">Transmembrane helix</keyword>
<feature type="transmembrane region" description="Helical" evidence="5">
    <location>
        <begin position="217"/>
        <end position="237"/>
    </location>
</feature>
<keyword evidence="8" id="KW-1185">Reference proteome</keyword>
<reference evidence="7 8" key="1">
    <citation type="submission" date="2024-08" db="EMBL/GenBank/DDBJ databases">
        <title>Sulfate-reducing bacteria isolated from formation water of the oil field in Kazakhstan and description of Pseudodesulfovibrio sp.</title>
        <authorList>
            <person name="Bidzhieva S.K."/>
            <person name="Tourova T.P."/>
            <person name="Grouzdev D.S."/>
            <person name="Beletsky A.V."/>
            <person name="Sokolova D.S."/>
            <person name="Samigullina S.R."/>
            <person name="Poltaraus A.B."/>
            <person name="Avtukh A.N."/>
            <person name="Tereshina V.M."/>
            <person name="Zhaparov N.S."/>
            <person name="Mardanov A.V."/>
            <person name="Nazina T.N."/>
        </authorList>
    </citation>
    <scope>NUCLEOTIDE SEQUENCE [LARGE SCALE GENOMIC DNA]</scope>
    <source>
        <strain evidence="7 8">9FUS</strain>
    </source>
</reference>
<keyword evidence="5" id="KW-0812">Transmembrane</keyword>
<evidence type="ECO:0000256" key="2">
    <source>
        <dbReference type="ARBA" id="ARBA00022723"/>
    </source>
</evidence>
<feature type="transmembrane region" description="Helical" evidence="5">
    <location>
        <begin position="20"/>
        <end position="49"/>
    </location>
</feature>